<dbReference type="Gene3D" id="3.10.50.40">
    <property type="match status" value="2"/>
</dbReference>
<evidence type="ECO:0000256" key="2">
    <source>
        <dbReference type="ARBA" id="ARBA00022737"/>
    </source>
</evidence>
<gene>
    <name evidence="7" type="primary">surA</name>
    <name evidence="9" type="ORF">GCM10023342_08530</name>
</gene>
<dbReference type="InterPro" id="IPR046357">
    <property type="entry name" value="PPIase_dom_sf"/>
</dbReference>
<keyword evidence="2 7" id="KW-0677">Repeat</keyword>
<evidence type="ECO:0000256" key="3">
    <source>
        <dbReference type="ARBA" id="ARBA00022764"/>
    </source>
</evidence>
<dbReference type="PROSITE" id="PS01096">
    <property type="entry name" value="PPIC_PPIASE_1"/>
    <property type="match status" value="1"/>
</dbReference>
<dbReference type="InterPro" id="IPR000297">
    <property type="entry name" value="PPIase_PpiC"/>
</dbReference>
<evidence type="ECO:0000313" key="10">
    <source>
        <dbReference type="Proteomes" id="UP001500074"/>
    </source>
</evidence>
<dbReference type="HAMAP" id="MF_01183">
    <property type="entry name" value="Chaperone_SurA"/>
    <property type="match status" value="1"/>
</dbReference>
<sequence precursor="true">MRRRLFASLSLALMLAFPALAPAAEQPLDRIVAVVNDDAIMASELRDRVAQARSQLANRNITMPSDQTLRRQVLDRMIVEQIQLQMAEEANLTVDDTELNRAVRSVAENNGMSLDQFANTLESQGLSLAAVREQIRREMLIRQLQQRRVASRVNVTDQEVERYLAQQSGARNARYQLGQILVALPQSPSPDQVRSAQQRIQAIQRQLQNGADFASVAAAESDGANALEGGNLGWRSAAELPPTFVDAVSQLSVGDVSEPLRSPRGIHLIKLLDRQGGDQSQQAVVEEQKIRHILIETNPNRDAEQARALAERTRQRIVAGEDFASVAQQVSDDRGSALNGGDLGWVRPGQMVPAFEDAADQLAEGEISQPVQTRYGYHLIQVEDRRQRDVSGEAQRSRIRDTLFQRKVNEELEAWTQQLRAEAYVDERLSPSGDE</sequence>
<keyword evidence="1 7" id="KW-0732">Signal</keyword>
<proteinExistence type="inferred from homology"/>
<evidence type="ECO:0000256" key="6">
    <source>
        <dbReference type="ARBA" id="ARBA00023235"/>
    </source>
</evidence>
<dbReference type="PANTHER" id="PTHR47637">
    <property type="entry name" value="CHAPERONE SURA"/>
    <property type="match status" value="1"/>
</dbReference>
<dbReference type="RefSeq" id="WP_031382396.1">
    <property type="nucleotide sequence ID" value="NZ_BAABKI010000010.1"/>
</dbReference>
<keyword evidence="3 7" id="KW-0574">Periplasm</keyword>
<keyword evidence="4 7" id="KW-0697">Rotamase</keyword>
<keyword evidence="5 7" id="KW-0143">Chaperone</keyword>
<dbReference type="Pfam" id="PF00639">
    <property type="entry name" value="Rotamase"/>
    <property type="match status" value="2"/>
</dbReference>
<dbReference type="EMBL" id="BAABKI010000010">
    <property type="protein sequence ID" value="GAA5172260.1"/>
    <property type="molecule type" value="Genomic_DNA"/>
</dbReference>
<dbReference type="InterPro" id="IPR015391">
    <property type="entry name" value="SurA_N"/>
</dbReference>
<evidence type="ECO:0000256" key="5">
    <source>
        <dbReference type="ARBA" id="ARBA00023186"/>
    </source>
</evidence>
<dbReference type="Gene3D" id="1.10.4030.10">
    <property type="entry name" value="Porin chaperone SurA, peptide-binding domain"/>
    <property type="match status" value="1"/>
</dbReference>
<dbReference type="Pfam" id="PF09312">
    <property type="entry name" value="SurA_N"/>
    <property type="match status" value="1"/>
</dbReference>
<feature type="chain" id="PRO_5044913319" description="Chaperone SurA" evidence="7">
    <location>
        <begin position="24"/>
        <end position="435"/>
    </location>
</feature>
<evidence type="ECO:0000313" key="9">
    <source>
        <dbReference type="EMBL" id="GAA5172260.1"/>
    </source>
</evidence>
<name>A0ABP9R664_9GAMM</name>
<keyword evidence="10" id="KW-1185">Reference proteome</keyword>
<comment type="function">
    <text evidence="7">Chaperone involved in the correct folding and assembly of outer membrane proteins. Recognizes specific patterns of aromatic residues and the orientation of their side chains, which are found more frequently in integral outer membrane proteins. May act in both early periplasmic and late outer membrane-associated steps of protein maturation.</text>
</comment>
<feature type="domain" description="PpiC" evidence="8">
    <location>
        <begin position="172"/>
        <end position="273"/>
    </location>
</feature>
<dbReference type="InterPro" id="IPR027304">
    <property type="entry name" value="Trigger_fact/SurA_dom_sf"/>
</dbReference>
<organism evidence="9 10">
    <name type="scientific">Modicisalibacter zincidurans</name>
    <dbReference type="NCBI Taxonomy" id="1178777"/>
    <lineage>
        <taxon>Bacteria</taxon>
        <taxon>Pseudomonadati</taxon>
        <taxon>Pseudomonadota</taxon>
        <taxon>Gammaproteobacteria</taxon>
        <taxon>Oceanospirillales</taxon>
        <taxon>Halomonadaceae</taxon>
        <taxon>Modicisalibacter</taxon>
    </lineage>
</organism>
<evidence type="ECO:0000256" key="1">
    <source>
        <dbReference type="ARBA" id="ARBA00022729"/>
    </source>
</evidence>
<protein>
    <recommendedName>
        <fullName evidence="7">Chaperone SurA</fullName>
    </recommendedName>
    <alternativeName>
        <fullName evidence="7">Peptidyl-prolyl cis-trans isomerase SurA</fullName>
        <shortName evidence="7">PPIase SurA</shortName>
        <ecNumber evidence="7">5.2.1.8</ecNumber>
    </alternativeName>
    <alternativeName>
        <fullName evidence="7">Rotamase SurA</fullName>
    </alternativeName>
</protein>
<dbReference type="EC" id="5.2.1.8" evidence="7"/>
<dbReference type="InterPro" id="IPR050280">
    <property type="entry name" value="OMP_Chaperone_SurA"/>
</dbReference>
<dbReference type="GO" id="GO:0016853">
    <property type="term" value="F:isomerase activity"/>
    <property type="evidence" value="ECO:0007669"/>
    <property type="project" value="UniProtKB-KW"/>
</dbReference>
<dbReference type="InterPro" id="IPR023034">
    <property type="entry name" value="PPIase_SurA"/>
</dbReference>
<dbReference type="SUPFAM" id="SSF54534">
    <property type="entry name" value="FKBP-like"/>
    <property type="match status" value="2"/>
</dbReference>
<keyword evidence="6 7" id="KW-0413">Isomerase</keyword>
<dbReference type="InterPro" id="IPR023058">
    <property type="entry name" value="PPIase_PpiC_CS"/>
</dbReference>
<evidence type="ECO:0000259" key="8">
    <source>
        <dbReference type="PROSITE" id="PS50198"/>
    </source>
</evidence>
<comment type="catalytic activity">
    <reaction evidence="7">
        <text>[protein]-peptidylproline (omega=180) = [protein]-peptidylproline (omega=0)</text>
        <dbReference type="Rhea" id="RHEA:16237"/>
        <dbReference type="Rhea" id="RHEA-COMP:10747"/>
        <dbReference type="Rhea" id="RHEA-COMP:10748"/>
        <dbReference type="ChEBI" id="CHEBI:83833"/>
        <dbReference type="ChEBI" id="CHEBI:83834"/>
        <dbReference type="EC" id="5.2.1.8"/>
    </reaction>
</comment>
<dbReference type="PROSITE" id="PS50198">
    <property type="entry name" value="PPIC_PPIASE_2"/>
    <property type="match status" value="2"/>
</dbReference>
<feature type="signal peptide" evidence="7">
    <location>
        <begin position="1"/>
        <end position="23"/>
    </location>
</feature>
<comment type="domain">
    <text evidence="7">The PPIase activity resides only in the second parvulin domain. The N-terminal region and the C-terminal tail are necessary and sufficient for the chaperone activity of SurA. The PPIase activity is dispensable for SurA to function as a chaperone. The N-terminal region and the C-terminal tail are also required for porin recognition.</text>
</comment>
<dbReference type="PANTHER" id="PTHR47637:SF1">
    <property type="entry name" value="CHAPERONE SURA"/>
    <property type="match status" value="1"/>
</dbReference>
<evidence type="ECO:0000256" key="7">
    <source>
        <dbReference type="HAMAP-Rule" id="MF_01183"/>
    </source>
</evidence>
<comment type="caution">
    <text evidence="9">The sequence shown here is derived from an EMBL/GenBank/DDBJ whole genome shotgun (WGS) entry which is preliminary data.</text>
</comment>
<accession>A0ABP9R664</accession>
<evidence type="ECO:0000256" key="4">
    <source>
        <dbReference type="ARBA" id="ARBA00023110"/>
    </source>
</evidence>
<feature type="domain" description="PpiC" evidence="8">
    <location>
        <begin position="285"/>
        <end position="384"/>
    </location>
</feature>
<reference evidence="10" key="1">
    <citation type="journal article" date="2019" name="Int. J. Syst. Evol. Microbiol.">
        <title>The Global Catalogue of Microorganisms (GCM) 10K type strain sequencing project: providing services to taxonomists for standard genome sequencing and annotation.</title>
        <authorList>
            <consortium name="The Broad Institute Genomics Platform"/>
            <consortium name="The Broad Institute Genome Sequencing Center for Infectious Disease"/>
            <person name="Wu L."/>
            <person name="Ma J."/>
        </authorList>
    </citation>
    <scope>NUCLEOTIDE SEQUENCE [LARGE SCALE GENOMIC DNA]</scope>
    <source>
        <strain evidence="10">JCM 18472</strain>
    </source>
</reference>
<comment type="subcellular location">
    <subcellularLocation>
        <location evidence="7">Periplasm</location>
    </subcellularLocation>
    <text evidence="7">Is capable of associating with the outer membrane.</text>
</comment>
<dbReference type="Proteomes" id="UP001500074">
    <property type="component" value="Unassembled WGS sequence"/>
</dbReference>
<dbReference type="SUPFAM" id="SSF109998">
    <property type="entry name" value="Triger factor/SurA peptide-binding domain-like"/>
    <property type="match status" value="1"/>
</dbReference>